<feature type="compositionally biased region" description="Low complexity" evidence="3">
    <location>
        <begin position="1050"/>
        <end position="1060"/>
    </location>
</feature>
<feature type="compositionally biased region" description="Low complexity" evidence="3">
    <location>
        <begin position="544"/>
        <end position="601"/>
    </location>
</feature>
<dbReference type="PANTHER" id="PTHR44170">
    <property type="entry name" value="PROTEIN SIDEKICK"/>
    <property type="match status" value="1"/>
</dbReference>
<gene>
    <name evidence="7" type="ORF">PoB_000357400</name>
</gene>
<feature type="domain" description="Ig-like" evidence="5">
    <location>
        <begin position="328"/>
        <end position="403"/>
    </location>
</feature>
<organism evidence="7 8">
    <name type="scientific">Plakobranchus ocellatus</name>
    <dbReference type="NCBI Taxonomy" id="259542"/>
    <lineage>
        <taxon>Eukaryota</taxon>
        <taxon>Metazoa</taxon>
        <taxon>Spiralia</taxon>
        <taxon>Lophotrochozoa</taxon>
        <taxon>Mollusca</taxon>
        <taxon>Gastropoda</taxon>
        <taxon>Heterobranchia</taxon>
        <taxon>Euthyneura</taxon>
        <taxon>Panpulmonata</taxon>
        <taxon>Sacoglossa</taxon>
        <taxon>Placobranchoidea</taxon>
        <taxon>Plakobranchidae</taxon>
        <taxon>Plakobranchus</taxon>
    </lineage>
</organism>
<feature type="domain" description="Fibronectin type-III" evidence="6">
    <location>
        <begin position="31"/>
        <end position="131"/>
    </location>
</feature>
<keyword evidence="1" id="KW-0677">Repeat</keyword>
<dbReference type="InterPro" id="IPR007110">
    <property type="entry name" value="Ig-like_dom"/>
</dbReference>
<dbReference type="SUPFAM" id="SSF48726">
    <property type="entry name" value="Immunoglobulin"/>
    <property type="match status" value="2"/>
</dbReference>
<reference evidence="7 8" key="1">
    <citation type="journal article" date="2021" name="Elife">
        <title>Chloroplast acquisition without the gene transfer in kleptoplastic sea slugs, Plakobranchus ocellatus.</title>
        <authorList>
            <person name="Maeda T."/>
            <person name="Takahashi S."/>
            <person name="Yoshida T."/>
            <person name="Shimamura S."/>
            <person name="Takaki Y."/>
            <person name="Nagai Y."/>
            <person name="Toyoda A."/>
            <person name="Suzuki Y."/>
            <person name="Arimoto A."/>
            <person name="Ishii H."/>
            <person name="Satoh N."/>
            <person name="Nishiyama T."/>
            <person name="Hasebe M."/>
            <person name="Maruyama T."/>
            <person name="Minagawa J."/>
            <person name="Obokata J."/>
            <person name="Shigenobu S."/>
        </authorList>
    </citation>
    <scope>NUCLEOTIDE SEQUENCE [LARGE SCALE GENOMIC DNA]</scope>
</reference>
<feature type="domain" description="Fibronectin type-III" evidence="6">
    <location>
        <begin position="947"/>
        <end position="1048"/>
    </location>
</feature>
<dbReference type="InterPro" id="IPR003598">
    <property type="entry name" value="Ig_sub2"/>
</dbReference>
<protein>
    <submittedName>
        <fullName evidence="7">Uncharacterized protein</fullName>
    </submittedName>
</protein>
<dbReference type="InterPro" id="IPR003961">
    <property type="entry name" value="FN3_dom"/>
</dbReference>
<evidence type="ECO:0000256" key="1">
    <source>
        <dbReference type="ARBA" id="ARBA00022737"/>
    </source>
</evidence>
<evidence type="ECO:0000256" key="2">
    <source>
        <dbReference type="ARBA" id="ARBA00023157"/>
    </source>
</evidence>
<keyword evidence="2" id="KW-1015">Disulfide bond</keyword>
<proteinExistence type="predicted"/>
<evidence type="ECO:0000256" key="4">
    <source>
        <dbReference type="SAM" id="SignalP"/>
    </source>
</evidence>
<dbReference type="Proteomes" id="UP000735302">
    <property type="component" value="Unassembled WGS sequence"/>
</dbReference>
<evidence type="ECO:0000313" key="7">
    <source>
        <dbReference type="EMBL" id="GFN77068.1"/>
    </source>
</evidence>
<feature type="compositionally biased region" description="Low complexity" evidence="3">
    <location>
        <begin position="1076"/>
        <end position="1145"/>
    </location>
</feature>
<dbReference type="SUPFAM" id="SSF49265">
    <property type="entry name" value="Fibronectin type III"/>
    <property type="match status" value="4"/>
</dbReference>
<dbReference type="Gene3D" id="2.60.40.10">
    <property type="entry name" value="Immunoglobulins"/>
    <property type="match status" value="6"/>
</dbReference>
<feature type="compositionally biased region" description="Pro residues" evidence="3">
    <location>
        <begin position="532"/>
        <end position="543"/>
    </location>
</feature>
<comment type="caution">
    <text evidence="7">The sequence shown here is derived from an EMBL/GenBank/DDBJ whole genome shotgun (WGS) entry which is preliminary data.</text>
</comment>
<feature type="chain" id="PRO_5043427728" evidence="4">
    <location>
        <begin position="30"/>
        <end position="1229"/>
    </location>
</feature>
<dbReference type="SMART" id="SM00060">
    <property type="entry name" value="FN3"/>
    <property type="match status" value="5"/>
</dbReference>
<dbReference type="CDD" id="cd00063">
    <property type="entry name" value="FN3"/>
    <property type="match status" value="3"/>
</dbReference>
<evidence type="ECO:0000259" key="5">
    <source>
        <dbReference type="PROSITE" id="PS50835"/>
    </source>
</evidence>
<dbReference type="EMBL" id="BLXT01000437">
    <property type="protein sequence ID" value="GFN77068.1"/>
    <property type="molecule type" value="Genomic_DNA"/>
</dbReference>
<accession>A0AAV3Y2B4</accession>
<feature type="compositionally biased region" description="Low complexity" evidence="3">
    <location>
        <begin position="520"/>
        <end position="531"/>
    </location>
</feature>
<evidence type="ECO:0000259" key="6">
    <source>
        <dbReference type="PROSITE" id="PS50853"/>
    </source>
</evidence>
<feature type="domain" description="Ig-like" evidence="5">
    <location>
        <begin position="420"/>
        <end position="503"/>
    </location>
</feature>
<sequence>MTEREFHPTVVLLSSALLLLASHITSAQASIIEDLKASDGESNSIVVSWRLSGPRPATLVGYKLGFITAPGGEVNIMSPIAETSDGSSWQAVLKNMTPGVNYKLMVMPMLTIGFGPMSEPIYYTIEQIGPDISISVVLVGQQTALVSYEFLKNREFIMQKLLYAKSEDSKWKEVQFDSEKKMATISDLEPNVQYVFQARAKLGDLEKVAITHVMTSLSELSKPTQVTAEADQDGVVNVIWRQENFQGITGFIVTVEEQQVGSSYSFHSEVTVLAPATEVNIKGLNLDFQYRFTVTPYDMRRLGDSPEPCVLRDADAGVSDESEVQSAPVFSPQLPQQLGVVQGEPLQLSCAAQGTPTPLVQWYADGVPLGEQTSGRADLAVEKVDQAFAAICMADNAAGSRVTLVNIILAEETKEETTQPLQFTSAFPEKLMVAPGDGVNVTCSVSGSPAPSIRWYRDTFMVAEAASGELSVLYRNESVQGDINLLCIASNKYQLISKECQIISQVSSSTTAVMRSDVQTTAPLSASSSTPPSSPSSLPPSPSTFPSSLASSPSTSLLSSSIPSLTTTSTSPTTTPEKVPTTTPAVVPTTTPAAVPTTTPALVPTTTQELFDPSYLLTLHVIETTHSSLRIAWFVTKGDLARVSSFKFGIYTLRGRKIAESKMKKTQREISLSDLIPASSYLIKVRALASRNVPLAEVQATVRTLPKAQCLDFSNPEVILMADELRDAEFRVGWVLKRVDTSLVKGFRFRVRAGSSKGKILLSRKVASHIRLFHIAGVIPNWTFYVSVDVLGHDDESFLVSGLQSKTPPRGGEYDPVSGESTLLKTVSPTPCVIATEAPTTTTPPTTTFKEMTTTVTLPPTTTESIVVTTIPVTTTEATSTTAAPITTTLETTTTTLPPTTTEPIVVTTIPVTTAEASSTTAAPITTTMEMTTTTLPPTTTVVTGQEPLEVDFYSAIATSTTIEVKWQERHPGKSRVQPIYGSVIRFGKYIDRKIKKYKTRIIPSNQFSYVITDLDPDSLYKVRVSFFDDKRTLTDYVYKVVRTTEAETTTVPPTITTDLTTRRHQQQEHQRQQHRNSSSRNSNKRISSNQNSSDRISSTRISSNRINSNKISSNRISSTRISSNRNSSNKISSNRNSSNKISSNRVSSICISSHRGSTTTPSVPKLIGYISKWGKDLTISWKIEGVDLETVAHVKLFIGRAANDPRAFLNKEFPVDGSHKLKNVPRNL</sequence>
<dbReference type="Pfam" id="PF00041">
    <property type="entry name" value="fn3"/>
    <property type="match status" value="1"/>
</dbReference>
<feature type="domain" description="Fibronectin type-III" evidence="6">
    <location>
        <begin position="222"/>
        <end position="316"/>
    </location>
</feature>
<dbReference type="InterPro" id="IPR036116">
    <property type="entry name" value="FN3_sf"/>
</dbReference>
<dbReference type="InterPro" id="IPR036179">
    <property type="entry name" value="Ig-like_dom_sf"/>
</dbReference>
<dbReference type="InterPro" id="IPR013098">
    <property type="entry name" value="Ig_I-set"/>
</dbReference>
<dbReference type="Pfam" id="PF07679">
    <property type="entry name" value="I-set"/>
    <property type="match status" value="1"/>
</dbReference>
<dbReference type="InterPro" id="IPR013783">
    <property type="entry name" value="Ig-like_fold"/>
</dbReference>
<name>A0AAV3Y2B4_9GAST</name>
<evidence type="ECO:0000313" key="8">
    <source>
        <dbReference type="Proteomes" id="UP000735302"/>
    </source>
</evidence>
<dbReference type="AlphaFoldDB" id="A0AAV3Y2B4"/>
<evidence type="ECO:0000256" key="3">
    <source>
        <dbReference type="SAM" id="MobiDB-lite"/>
    </source>
</evidence>
<dbReference type="PROSITE" id="PS50853">
    <property type="entry name" value="FN3"/>
    <property type="match status" value="3"/>
</dbReference>
<dbReference type="PANTHER" id="PTHR44170:SF46">
    <property type="entry name" value="PROTEIN SIDEKICK"/>
    <property type="match status" value="1"/>
</dbReference>
<dbReference type="GO" id="GO:0098609">
    <property type="term" value="P:cell-cell adhesion"/>
    <property type="evidence" value="ECO:0007669"/>
    <property type="project" value="TreeGrafter"/>
</dbReference>
<feature type="signal peptide" evidence="4">
    <location>
        <begin position="1"/>
        <end position="29"/>
    </location>
</feature>
<keyword evidence="8" id="KW-1185">Reference proteome</keyword>
<dbReference type="PROSITE" id="PS50835">
    <property type="entry name" value="IG_LIKE"/>
    <property type="match status" value="2"/>
</dbReference>
<keyword evidence="4" id="KW-0732">Signal</keyword>
<feature type="region of interest" description="Disordered" evidence="3">
    <location>
        <begin position="1050"/>
        <end position="1145"/>
    </location>
</feature>
<dbReference type="SMART" id="SM00408">
    <property type="entry name" value="IGc2"/>
    <property type="match status" value="2"/>
</dbReference>
<feature type="region of interest" description="Disordered" evidence="3">
    <location>
        <begin position="520"/>
        <end position="601"/>
    </location>
</feature>